<sequence length="138" mass="15484">MAKVLRNKWSPIPPIHGERDLAYSDEQKIEAFADNLERQCSPNYANADVQHIGRIHRRVRTMLRDQDDREPQALAAASSEEVREQIKAAKAKKAPGPDVVPYRQCAALPRSTSEVLKPNLAIADTSVEQTLRSASYSY</sequence>
<dbReference type="OrthoDB" id="410155at2759"/>
<gene>
    <name evidence="1" type="ORF">ILUMI_23703</name>
</gene>
<dbReference type="AlphaFoldDB" id="A0A8K0G1M8"/>
<organism evidence="1 2">
    <name type="scientific">Ignelater luminosus</name>
    <name type="common">Cucubano</name>
    <name type="synonym">Pyrophorus luminosus</name>
    <dbReference type="NCBI Taxonomy" id="2038154"/>
    <lineage>
        <taxon>Eukaryota</taxon>
        <taxon>Metazoa</taxon>
        <taxon>Ecdysozoa</taxon>
        <taxon>Arthropoda</taxon>
        <taxon>Hexapoda</taxon>
        <taxon>Insecta</taxon>
        <taxon>Pterygota</taxon>
        <taxon>Neoptera</taxon>
        <taxon>Endopterygota</taxon>
        <taxon>Coleoptera</taxon>
        <taxon>Polyphaga</taxon>
        <taxon>Elateriformia</taxon>
        <taxon>Elateroidea</taxon>
        <taxon>Elateridae</taxon>
        <taxon>Agrypninae</taxon>
        <taxon>Pyrophorini</taxon>
        <taxon>Ignelater</taxon>
    </lineage>
</organism>
<proteinExistence type="predicted"/>
<protein>
    <submittedName>
        <fullName evidence="1">Uncharacterized protein</fullName>
    </submittedName>
</protein>
<name>A0A8K0G1M8_IGNLU</name>
<keyword evidence="2" id="KW-1185">Reference proteome</keyword>
<dbReference type="EMBL" id="VTPC01090614">
    <property type="protein sequence ID" value="KAF2882478.1"/>
    <property type="molecule type" value="Genomic_DNA"/>
</dbReference>
<dbReference type="Proteomes" id="UP000801492">
    <property type="component" value="Unassembled WGS sequence"/>
</dbReference>
<reference evidence="1" key="1">
    <citation type="submission" date="2019-08" db="EMBL/GenBank/DDBJ databases">
        <title>The genome of the North American firefly Photinus pyralis.</title>
        <authorList>
            <consortium name="Photinus pyralis genome working group"/>
            <person name="Fallon T.R."/>
            <person name="Sander Lower S.E."/>
            <person name="Weng J.-K."/>
        </authorList>
    </citation>
    <scope>NUCLEOTIDE SEQUENCE</scope>
    <source>
        <strain evidence="1">TRF0915ILg1</strain>
        <tissue evidence="1">Whole body</tissue>
    </source>
</reference>
<accession>A0A8K0G1M8</accession>
<comment type="caution">
    <text evidence="1">The sequence shown here is derived from an EMBL/GenBank/DDBJ whole genome shotgun (WGS) entry which is preliminary data.</text>
</comment>
<evidence type="ECO:0000313" key="1">
    <source>
        <dbReference type="EMBL" id="KAF2882478.1"/>
    </source>
</evidence>
<evidence type="ECO:0000313" key="2">
    <source>
        <dbReference type="Proteomes" id="UP000801492"/>
    </source>
</evidence>